<dbReference type="Gene3D" id="1.10.150.110">
    <property type="entry name" value="DNA polymerase beta, N-terminal domain-like"/>
    <property type="match status" value="1"/>
</dbReference>
<keyword evidence="5" id="KW-0540">Nuclease</keyword>
<dbReference type="Pfam" id="PF14791">
    <property type="entry name" value="DNA_pol_B_thumb"/>
    <property type="match status" value="1"/>
</dbReference>
<dbReference type="PANTHER" id="PTHR36928">
    <property type="entry name" value="PHOSPHATASE YCDX-RELATED"/>
    <property type="match status" value="1"/>
</dbReference>
<reference evidence="5" key="1">
    <citation type="submission" date="2022-10" db="EMBL/GenBank/DDBJ databases">
        <authorList>
            <person name="Koch H."/>
        </authorList>
    </citation>
    <scope>NUCLEOTIDE SEQUENCE</scope>
    <source>
        <strain evidence="5">DNF</strain>
    </source>
</reference>
<dbReference type="Proteomes" id="UP001179121">
    <property type="component" value="Chromosome"/>
</dbReference>
<dbReference type="InterPro" id="IPR004013">
    <property type="entry name" value="PHP_dom"/>
</dbReference>
<dbReference type="NCBIfam" id="NF006375">
    <property type="entry name" value="PRK08609.1"/>
    <property type="match status" value="1"/>
</dbReference>
<accession>A0AA86T2X4</accession>
<keyword evidence="5" id="KW-0269">Exonuclease</keyword>
<sequence>MASPTKREIAQILEDIGLLLELKGESPFKSQAYYNAARTIEGTTEDLVQLVATGRIRELKGIGQALADKLTELVRTGRLAYYEELKRTVPAGLVEMRAIAGMGPKKILAVWQLLGITTVGELEYACIENRLVGLPGFGSKTQDKIKQGILQFKKRKGFQLYATAIVEARALMAACRSASGIRQVDLVGDLRRRMEIADTIELVVATDRPDSVGQALAAHGLDDRFVEEGPVLRGRSALGLALVIHVARSLSPHLLLAKTGSAQHLTQLKARAEARRLTWNLEEDGGPLSPPAETEADLYRALDLPLIQPELREGLGEIEAAERGELAHLVTSQDIQGIFHNHTTASDGSATLEEMVEEACRLGYRYIGISDHSQSAFYAHGLKEDRIREQHAAIDALRKRVSGILILKGIEADILADGTMDYPDEVLATFDFVIASVHSRFNLPEEEQTSRVVRALAHPHVTMLGHPTGRLLLSREGYRIDMARVIRAAKEHGKILEINANPHRLDLDWRLCPSAKAQGVKVSINPDAHAVEGLQDVPFGVNVARKGGLSVTDVVNTLEPAEIAAALKQ</sequence>
<dbReference type="Gene3D" id="3.30.210.10">
    <property type="entry name" value="DNA polymerase, thumb domain"/>
    <property type="match status" value="1"/>
</dbReference>
<evidence type="ECO:0000313" key="5">
    <source>
        <dbReference type="EMBL" id="CAI4030964.1"/>
    </source>
</evidence>
<evidence type="ECO:0000313" key="6">
    <source>
        <dbReference type="Proteomes" id="UP001179121"/>
    </source>
</evidence>
<evidence type="ECO:0000256" key="1">
    <source>
        <dbReference type="ARBA" id="ARBA00022679"/>
    </source>
</evidence>
<dbReference type="SMART" id="SM00481">
    <property type="entry name" value="POLIIIAc"/>
    <property type="match status" value="1"/>
</dbReference>
<dbReference type="KEGG" id="nti:DNFV4_01396"/>
<organism evidence="5 6">
    <name type="scientific">Nitrospira tepida</name>
    <dbReference type="NCBI Taxonomy" id="2973512"/>
    <lineage>
        <taxon>Bacteria</taxon>
        <taxon>Pseudomonadati</taxon>
        <taxon>Nitrospirota</taxon>
        <taxon>Nitrospiria</taxon>
        <taxon>Nitrospirales</taxon>
        <taxon>Nitrospiraceae</taxon>
        <taxon>Nitrospira</taxon>
    </lineage>
</organism>
<dbReference type="GO" id="GO:0004527">
    <property type="term" value="F:exonuclease activity"/>
    <property type="evidence" value="ECO:0007669"/>
    <property type="project" value="UniProtKB-KW"/>
</dbReference>
<dbReference type="Gene3D" id="3.20.20.140">
    <property type="entry name" value="Metal-dependent hydrolases"/>
    <property type="match status" value="1"/>
</dbReference>
<dbReference type="SUPFAM" id="SSF81301">
    <property type="entry name" value="Nucleotidyltransferase"/>
    <property type="match status" value="1"/>
</dbReference>
<dbReference type="InterPro" id="IPR043519">
    <property type="entry name" value="NT_sf"/>
</dbReference>
<dbReference type="GO" id="GO:0003887">
    <property type="term" value="F:DNA-directed DNA polymerase activity"/>
    <property type="evidence" value="ECO:0007669"/>
    <property type="project" value="InterPro"/>
</dbReference>
<keyword evidence="5" id="KW-0378">Hydrolase</keyword>
<dbReference type="InterPro" id="IPR047967">
    <property type="entry name" value="PolX_PHP"/>
</dbReference>
<proteinExistence type="predicted"/>
<dbReference type="InterPro" id="IPR029398">
    <property type="entry name" value="PolB_thumb"/>
</dbReference>
<dbReference type="InterPro" id="IPR003141">
    <property type="entry name" value="Pol/His_phosphatase_N"/>
</dbReference>
<dbReference type="EMBL" id="OX365700">
    <property type="protein sequence ID" value="CAI4030964.1"/>
    <property type="molecule type" value="Genomic_DNA"/>
</dbReference>
<dbReference type="InterPro" id="IPR027421">
    <property type="entry name" value="DNA_pol_lamdba_lyase_dom_sf"/>
</dbReference>
<dbReference type="GO" id="GO:0003677">
    <property type="term" value="F:DNA binding"/>
    <property type="evidence" value="ECO:0007669"/>
    <property type="project" value="InterPro"/>
</dbReference>
<dbReference type="Gene3D" id="1.10.150.20">
    <property type="entry name" value="5' to 3' exonuclease, C-terminal subdomain"/>
    <property type="match status" value="1"/>
</dbReference>
<dbReference type="SUPFAM" id="SSF47802">
    <property type="entry name" value="DNA polymerase beta, N-terminal domain-like"/>
    <property type="match status" value="1"/>
</dbReference>
<keyword evidence="1" id="KW-0808">Transferase</keyword>
<dbReference type="Pfam" id="PF14716">
    <property type="entry name" value="HHH_8"/>
    <property type="match status" value="1"/>
</dbReference>
<feature type="domain" description="Polymerase/histidinol phosphatase N-terminal" evidence="3">
    <location>
        <begin position="337"/>
        <end position="416"/>
    </location>
</feature>
<dbReference type="SUPFAM" id="SSF89550">
    <property type="entry name" value="PHP domain-like"/>
    <property type="match status" value="1"/>
</dbReference>
<dbReference type="PIRSF" id="PIRSF005047">
    <property type="entry name" value="UCP005047_YshC"/>
    <property type="match status" value="1"/>
</dbReference>
<dbReference type="AlphaFoldDB" id="A0AA86T2X4"/>
<feature type="domain" description="DNA-directed DNA polymerase X" evidence="4">
    <location>
        <begin position="4"/>
        <end position="313"/>
    </location>
</feature>
<dbReference type="InterPro" id="IPR037160">
    <property type="entry name" value="DNA_Pol_thumb_sf"/>
</dbReference>
<dbReference type="SMART" id="SM00483">
    <property type="entry name" value="POLXc"/>
    <property type="match status" value="1"/>
</dbReference>
<dbReference type="RefSeq" id="WP_289267930.1">
    <property type="nucleotide sequence ID" value="NZ_OX365700.1"/>
</dbReference>
<dbReference type="Pfam" id="PF02811">
    <property type="entry name" value="PHP"/>
    <property type="match status" value="1"/>
</dbReference>
<dbReference type="FunFam" id="3.20.20.140:FF:000047">
    <property type="entry name" value="PHP domain-containing protein"/>
    <property type="match status" value="1"/>
</dbReference>
<dbReference type="PANTHER" id="PTHR36928:SF1">
    <property type="entry name" value="PHOSPHATASE YCDX-RELATED"/>
    <property type="match status" value="1"/>
</dbReference>
<protein>
    <submittedName>
        <fullName evidence="5">DNA polymerase/3'-5' exonuclease PolX</fullName>
    </submittedName>
</protein>
<dbReference type="GO" id="GO:0008270">
    <property type="term" value="F:zinc ion binding"/>
    <property type="evidence" value="ECO:0007669"/>
    <property type="project" value="TreeGrafter"/>
</dbReference>
<dbReference type="InterPro" id="IPR002054">
    <property type="entry name" value="DNA-dir_DNA_pol_X"/>
</dbReference>
<evidence type="ECO:0000259" key="4">
    <source>
        <dbReference type="SMART" id="SM00483"/>
    </source>
</evidence>
<dbReference type="Pfam" id="PF14520">
    <property type="entry name" value="HHH_5"/>
    <property type="match status" value="1"/>
</dbReference>
<evidence type="ECO:0000259" key="3">
    <source>
        <dbReference type="SMART" id="SM00481"/>
    </source>
</evidence>
<keyword evidence="6" id="KW-1185">Reference proteome</keyword>
<dbReference type="InterPro" id="IPR016195">
    <property type="entry name" value="Pol/histidinol_Pase-like"/>
</dbReference>
<dbReference type="InterPro" id="IPR010996">
    <property type="entry name" value="HHH_MUS81"/>
</dbReference>
<dbReference type="CDD" id="cd07436">
    <property type="entry name" value="PHP_PolX"/>
    <property type="match status" value="1"/>
</dbReference>
<name>A0AA86T2X4_9BACT</name>
<dbReference type="InterPro" id="IPR022311">
    <property type="entry name" value="PolX-like"/>
</dbReference>
<dbReference type="GO" id="GO:0042578">
    <property type="term" value="F:phosphoric ester hydrolase activity"/>
    <property type="evidence" value="ECO:0007669"/>
    <property type="project" value="TreeGrafter"/>
</dbReference>
<evidence type="ECO:0000256" key="2">
    <source>
        <dbReference type="ARBA" id="ARBA00022695"/>
    </source>
</evidence>
<keyword evidence="2" id="KW-0548">Nucleotidyltransferase</keyword>
<dbReference type="InterPro" id="IPR050243">
    <property type="entry name" value="PHP_phosphatase"/>
</dbReference>
<dbReference type="GO" id="GO:0005829">
    <property type="term" value="C:cytosol"/>
    <property type="evidence" value="ECO:0007669"/>
    <property type="project" value="TreeGrafter"/>
</dbReference>
<gene>
    <name evidence="5" type="ORF">DNFV4_01396</name>
</gene>